<organism evidence="2 3">
    <name type="scientific">Citroniella saccharovorans</name>
    <dbReference type="NCBI Taxonomy" id="2053367"/>
    <lineage>
        <taxon>Bacteria</taxon>
        <taxon>Bacillati</taxon>
        <taxon>Bacillota</taxon>
        <taxon>Tissierellia</taxon>
        <taxon>Tissierellales</taxon>
        <taxon>Peptoniphilaceae</taxon>
        <taxon>Citroniella</taxon>
    </lineage>
</organism>
<sequence>MEINLIKKIFLFIFLVFGLFSSTSFAKERNIFSDDYEIHFASDLNDKMKVLFVGDNLNTSFFSSNIFLKKNIDSCDYSYYDLIFLLDGKDNKLNENYIYFDKKDNTFKMNFKNQKLNSKTFYSYDYLSNLFKTNREKNKLEENFNYFKKNLLIVDLNSLKDPDENKKEYQALRKYFKDDYTSKEIILFLNSKDNSMLKDKFLLLSEGENIFSEKDFPSDLQKYMIQTKSSPLYLKPFDESSKSSQTIDSKYVEIYGDLDGFLKVKYKGNFYYVKKDNFLEIEDEKCLFVLGGMLIVNKNYYLPSDFNPGVNEEAKEKLDKMIADMGANNLSLKIISSFRSYDYQENLFSSYYREDGDYADTYSARAGHSEHQTGLAFDFSVYGENLSVNFENTPSFNFLNENAHKYGFILRYAKDKVSETGYIYEPWHFRYVGENLAKKIKDSGKSVEDYFNILN</sequence>
<evidence type="ECO:0000259" key="1">
    <source>
        <dbReference type="Pfam" id="PF02557"/>
    </source>
</evidence>
<dbReference type="RefSeq" id="WP_324618702.1">
    <property type="nucleotide sequence ID" value="NZ_JAYKOT010000001.1"/>
</dbReference>
<gene>
    <name evidence="2" type="ORF">VLK81_01260</name>
</gene>
<dbReference type="GO" id="GO:0006508">
    <property type="term" value="P:proteolysis"/>
    <property type="evidence" value="ECO:0007669"/>
    <property type="project" value="InterPro"/>
</dbReference>
<dbReference type="CDD" id="cd14852">
    <property type="entry name" value="LD-carboxypeptidase"/>
    <property type="match status" value="1"/>
</dbReference>
<protein>
    <submittedName>
        <fullName evidence="2">M15 family metallopeptidase</fullName>
    </submittedName>
</protein>
<evidence type="ECO:0000313" key="3">
    <source>
        <dbReference type="Proteomes" id="UP001357733"/>
    </source>
</evidence>
<dbReference type="AlphaFoldDB" id="A0AAW9MRS3"/>
<comment type="caution">
    <text evidence="2">The sequence shown here is derived from an EMBL/GenBank/DDBJ whole genome shotgun (WGS) entry which is preliminary data.</text>
</comment>
<feature type="domain" description="D-alanyl-D-alanine carboxypeptidase-like core" evidence="1">
    <location>
        <begin position="310"/>
        <end position="433"/>
    </location>
</feature>
<dbReference type="InterPro" id="IPR009045">
    <property type="entry name" value="Zn_M74/Hedgehog-like"/>
</dbReference>
<dbReference type="Proteomes" id="UP001357733">
    <property type="component" value="Unassembled WGS sequence"/>
</dbReference>
<dbReference type="InterPro" id="IPR058193">
    <property type="entry name" value="VanY/YodJ_core_dom"/>
</dbReference>
<dbReference type="PANTHER" id="PTHR34385">
    <property type="entry name" value="D-ALANYL-D-ALANINE CARBOXYPEPTIDASE"/>
    <property type="match status" value="1"/>
</dbReference>
<reference evidence="2 3" key="1">
    <citation type="submission" date="2024-01" db="EMBL/GenBank/DDBJ databases">
        <title>Complete genome sequence of Citroniella saccharovorans strain M6.X9, isolated from human fecal sample.</title>
        <authorList>
            <person name="Cheng G."/>
            <person name="Westerholm M."/>
            <person name="Schnurer A."/>
        </authorList>
    </citation>
    <scope>NUCLEOTIDE SEQUENCE [LARGE SCALE GENOMIC DNA]</scope>
    <source>
        <strain evidence="2 3">DSM 29873</strain>
    </source>
</reference>
<proteinExistence type="predicted"/>
<dbReference type="InterPro" id="IPR003709">
    <property type="entry name" value="VanY-like_core_dom"/>
</dbReference>
<dbReference type="EMBL" id="JAYKOT010000001">
    <property type="protein sequence ID" value="MEB3428665.1"/>
    <property type="molecule type" value="Genomic_DNA"/>
</dbReference>
<dbReference type="SUPFAM" id="SSF55166">
    <property type="entry name" value="Hedgehog/DD-peptidase"/>
    <property type="match status" value="1"/>
</dbReference>
<dbReference type="InterPro" id="IPR052179">
    <property type="entry name" value="DD-CPase-like"/>
</dbReference>
<dbReference type="PANTHER" id="PTHR34385:SF1">
    <property type="entry name" value="PEPTIDOGLYCAN L-ALANYL-D-GLUTAMATE ENDOPEPTIDASE CWLK"/>
    <property type="match status" value="1"/>
</dbReference>
<keyword evidence="3" id="KW-1185">Reference proteome</keyword>
<dbReference type="Gene3D" id="3.30.1380.10">
    <property type="match status" value="1"/>
</dbReference>
<dbReference type="Pfam" id="PF02557">
    <property type="entry name" value="VanY"/>
    <property type="match status" value="1"/>
</dbReference>
<evidence type="ECO:0000313" key="2">
    <source>
        <dbReference type="EMBL" id="MEB3428665.1"/>
    </source>
</evidence>
<accession>A0AAW9MRS3</accession>
<dbReference type="GO" id="GO:0008233">
    <property type="term" value="F:peptidase activity"/>
    <property type="evidence" value="ECO:0007669"/>
    <property type="project" value="InterPro"/>
</dbReference>
<name>A0AAW9MRS3_9FIRM</name>